<feature type="domain" description="L-type lectin-like" evidence="6">
    <location>
        <begin position="3"/>
        <end position="76"/>
    </location>
</feature>
<accession>A0AAQ4Q5D4</accession>
<reference evidence="7 8" key="1">
    <citation type="journal article" date="2021" name="G3 (Bethesda)">
        <title>Improved contiguity of the threespine stickleback genome using long-read sequencing.</title>
        <authorList>
            <person name="Nath S."/>
            <person name="Shaw D.E."/>
            <person name="White M.A."/>
        </authorList>
    </citation>
    <scope>NUCLEOTIDE SEQUENCE [LARGE SCALE GENOMIC DNA]</scope>
    <source>
        <strain evidence="7 8">Lake Benthic</strain>
    </source>
</reference>
<keyword evidence="4" id="KW-1133">Transmembrane helix</keyword>
<dbReference type="GO" id="GO:0005537">
    <property type="term" value="F:D-mannose binding"/>
    <property type="evidence" value="ECO:0007669"/>
    <property type="project" value="TreeGrafter"/>
</dbReference>
<keyword evidence="3" id="KW-0732">Signal</keyword>
<dbReference type="Proteomes" id="UP000007635">
    <property type="component" value="Chromosome XIII"/>
</dbReference>
<sequence>MNQFTGIGVFVDAYPNVEKNLDRTFPYVSVMLGNGTLSYDHDYDGRPTELRGCTATARNALHDTFLLLRYSKSRLTGPFNVGPQTRSRLLLPPFTPLTHLLDPTRPFFHPYAPLTRKLDLVCFLIHSVTRLPHLLGPTHPFIRSVTRLPHLLGPTHPFIRSVTRLPHLLGPTHPFIRSVTRLPHLLGPTHPFIRSVTRLPHLLGPTHPFIRSVTRLPHLLGPTHPFIRSVTRLPHLLGPTRVFIYPISPSLHQLDPAFPPLTHCTLLDLTCPRFTSLLDPNCPLLSFLPTLAVTSRGLLWTCPAQMSLSATPVTFRAVRVDKHHIVKPIHS</sequence>
<dbReference type="Ensembl" id="ENSGACT00000081666.1">
    <property type="protein sequence ID" value="ENSGACP00000046419.1"/>
    <property type="gene ID" value="ENSGACG00000033538.1"/>
</dbReference>
<name>A0AAQ4Q5D4_GASAC</name>
<reference evidence="7" key="2">
    <citation type="submission" date="2025-08" db="UniProtKB">
        <authorList>
            <consortium name="Ensembl"/>
        </authorList>
    </citation>
    <scope>IDENTIFICATION</scope>
</reference>
<dbReference type="SUPFAM" id="SSF49899">
    <property type="entry name" value="Concanavalin A-like lectins/glucanases"/>
    <property type="match status" value="1"/>
</dbReference>
<dbReference type="GO" id="GO:0005793">
    <property type="term" value="C:endoplasmic reticulum-Golgi intermediate compartment"/>
    <property type="evidence" value="ECO:0007669"/>
    <property type="project" value="TreeGrafter"/>
</dbReference>
<dbReference type="PANTHER" id="PTHR12223">
    <property type="entry name" value="VESICULAR MANNOSE-BINDING LECTIN"/>
    <property type="match status" value="1"/>
</dbReference>
<evidence type="ECO:0000313" key="7">
    <source>
        <dbReference type="Ensembl" id="ENSGACP00000046419.1"/>
    </source>
</evidence>
<keyword evidence="8" id="KW-1185">Reference proteome</keyword>
<dbReference type="GeneTree" id="ENSGT00940000155596"/>
<dbReference type="InterPro" id="IPR051136">
    <property type="entry name" value="Intracellular_Lectin-GPT"/>
</dbReference>
<dbReference type="GO" id="GO:0006888">
    <property type="term" value="P:endoplasmic reticulum to Golgi vesicle-mediated transport"/>
    <property type="evidence" value="ECO:0007669"/>
    <property type="project" value="TreeGrafter"/>
</dbReference>
<dbReference type="InterPro" id="IPR013320">
    <property type="entry name" value="ConA-like_dom_sf"/>
</dbReference>
<evidence type="ECO:0000256" key="2">
    <source>
        <dbReference type="ARBA" id="ARBA00022692"/>
    </source>
</evidence>
<evidence type="ECO:0000256" key="5">
    <source>
        <dbReference type="ARBA" id="ARBA00023136"/>
    </source>
</evidence>
<evidence type="ECO:0000259" key="6">
    <source>
        <dbReference type="Pfam" id="PF03388"/>
    </source>
</evidence>
<reference evidence="7" key="3">
    <citation type="submission" date="2025-09" db="UniProtKB">
        <authorList>
            <consortium name="Ensembl"/>
        </authorList>
    </citation>
    <scope>IDENTIFICATION</scope>
</reference>
<evidence type="ECO:0000256" key="1">
    <source>
        <dbReference type="ARBA" id="ARBA00004479"/>
    </source>
</evidence>
<proteinExistence type="predicted"/>
<dbReference type="InterPro" id="IPR005052">
    <property type="entry name" value="Lectin_leg"/>
</dbReference>
<dbReference type="AlphaFoldDB" id="A0AAQ4Q5D4"/>
<organism evidence="7 8">
    <name type="scientific">Gasterosteus aculeatus aculeatus</name>
    <name type="common">three-spined stickleback</name>
    <dbReference type="NCBI Taxonomy" id="481459"/>
    <lineage>
        <taxon>Eukaryota</taxon>
        <taxon>Metazoa</taxon>
        <taxon>Chordata</taxon>
        <taxon>Craniata</taxon>
        <taxon>Vertebrata</taxon>
        <taxon>Euteleostomi</taxon>
        <taxon>Actinopterygii</taxon>
        <taxon>Neopterygii</taxon>
        <taxon>Teleostei</taxon>
        <taxon>Neoteleostei</taxon>
        <taxon>Acanthomorphata</taxon>
        <taxon>Eupercaria</taxon>
        <taxon>Perciformes</taxon>
        <taxon>Cottioidei</taxon>
        <taxon>Gasterosteales</taxon>
        <taxon>Gasterosteidae</taxon>
        <taxon>Gasterosteus</taxon>
    </lineage>
</organism>
<dbReference type="GO" id="GO:0005789">
    <property type="term" value="C:endoplasmic reticulum membrane"/>
    <property type="evidence" value="ECO:0007669"/>
    <property type="project" value="TreeGrafter"/>
</dbReference>
<dbReference type="GO" id="GO:0030134">
    <property type="term" value="C:COPII-coated ER to Golgi transport vesicle"/>
    <property type="evidence" value="ECO:0007669"/>
    <property type="project" value="TreeGrafter"/>
</dbReference>
<comment type="subcellular location">
    <subcellularLocation>
        <location evidence="1">Membrane</location>
        <topology evidence="1">Single-pass type I membrane protein</topology>
    </subcellularLocation>
</comment>
<dbReference type="PANTHER" id="PTHR12223:SF20">
    <property type="entry name" value="VIP36-LIKE PROTEIN"/>
    <property type="match status" value="1"/>
</dbReference>
<dbReference type="Gene3D" id="2.60.120.200">
    <property type="match status" value="1"/>
</dbReference>
<evidence type="ECO:0000313" key="8">
    <source>
        <dbReference type="Proteomes" id="UP000007635"/>
    </source>
</evidence>
<evidence type="ECO:0000256" key="4">
    <source>
        <dbReference type="ARBA" id="ARBA00022989"/>
    </source>
</evidence>
<keyword evidence="5" id="KW-0472">Membrane</keyword>
<evidence type="ECO:0000256" key="3">
    <source>
        <dbReference type="ARBA" id="ARBA00022729"/>
    </source>
</evidence>
<keyword evidence="2" id="KW-0812">Transmembrane</keyword>
<dbReference type="Pfam" id="PF03388">
    <property type="entry name" value="Lectin_leg-like"/>
    <property type="match status" value="1"/>
</dbReference>
<dbReference type="GO" id="GO:0000139">
    <property type="term" value="C:Golgi membrane"/>
    <property type="evidence" value="ECO:0007669"/>
    <property type="project" value="TreeGrafter"/>
</dbReference>
<protein>
    <recommendedName>
        <fullName evidence="6">L-type lectin-like domain-containing protein</fullName>
    </recommendedName>
</protein>